<dbReference type="EMBL" id="JAOWKZ010000005">
    <property type="protein sequence ID" value="MCV2874465.1"/>
    <property type="molecule type" value="Genomic_DNA"/>
</dbReference>
<feature type="transmembrane region" description="Helical" evidence="6">
    <location>
        <begin position="158"/>
        <end position="179"/>
    </location>
</feature>
<feature type="transmembrane region" description="Helical" evidence="6">
    <location>
        <begin position="191"/>
        <end position="210"/>
    </location>
</feature>
<feature type="domain" description="EamA" evidence="7">
    <location>
        <begin position="162"/>
        <end position="295"/>
    </location>
</feature>
<feature type="transmembrane region" description="Helical" evidence="6">
    <location>
        <begin position="104"/>
        <end position="122"/>
    </location>
</feature>
<dbReference type="PANTHER" id="PTHR32322">
    <property type="entry name" value="INNER MEMBRANE TRANSPORTER"/>
    <property type="match status" value="1"/>
</dbReference>
<protein>
    <submittedName>
        <fullName evidence="8">DMT family transporter</fullName>
    </submittedName>
</protein>
<dbReference type="SUPFAM" id="SSF103481">
    <property type="entry name" value="Multidrug resistance efflux transporter EmrE"/>
    <property type="match status" value="2"/>
</dbReference>
<reference evidence="8 9" key="1">
    <citation type="submission" date="2022-10" db="EMBL/GenBank/DDBJ databases">
        <title>Defluviimonas sp. nov., isolated from ocean surface sediments.</title>
        <authorList>
            <person name="He W."/>
            <person name="Wang L."/>
            <person name="Zhang D.-F."/>
        </authorList>
    </citation>
    <scope>NUCLEOTIDE SEQUENCE [LARGE SCALE GENOMIC DNA]</scope>
    <source>
        <strain evidence="8 9">WL0050</strain>
    </source>
</reference>
<feature type="transmembrane region" description="Helical" evidence="6">
    <location>
        <begin position="222"/>
        <end position="243"/>
    </location>
</feature>
<comment type="caution">
    <text evidence="8">The sequence shown here is derived from an EMBL/GenBank/DDBJ whole genome shotgun (WGS) entry which is preliminary data.</text>
</comment>
<dbReference type="InterPro" id="IPR037185">
    <property type="entry name" value="EmrE-like"/>
</dbReference>
<evidence type="ECO:0000256" key="3">
    <source>
        <dbReference type="ARBA" id="ARBA00022692"/>
    </source>
</evidence>
<dbReference type="InterPro" id="IPR000620">
    <property type="entry name" value="EamA_dom"/>
</dbReference>
<gene>
    <name evidence="8" type="ORF">OEZ71_19370</name>
</gene>
<evidence type="ECO:0000313" key="9">
    <source>
        <dbReference type="Proteomes" id="UP001652564"/>
    </source>
</evidence>
<proteinExistence type="inferred from homology"/>
<feature type="transmembrane region" description="Helical" evidence="6">
    <location>
        <begin position="255"/>
        <end position="272"/>
    </location>
</feature>
<dbReference type="Proteomes" id="UP001652564">
    <property type="component" value="Unassembled WGS sequence"/>
</dbReference>
<evidence type="ECO:0000256" key="4">
    <source>
        <dbReference type="ARBA" id="ARBA00022989"/>
    </source>
</evidence>
<keyword evidence="5 6" id="KW-0472">Membrane</keyword>
<keyword evidence="4 6" id="KW-1133">Transmembrane helix</keyword>
<name>A0ABT2ZU45_9RHOB</name>
<feature type="transmembrane region" description="Helical" evidence="6">
    <location>
        <begin position="47"/>
        <end position="64"/>
    </location>
</feature>
<evidence type="ECO:0000256" key="2">
    <source>
        <dbReference type="ARBA" id="ARBA00007362"/>
    </source>
</evidence>
<dbReference type="InterPro" id="IPR050638">
    <property type="entry name" value="AA-Vitamin_Transporters"/>
</dbReference>
<sequence>MAQATEDSDTSTALFWRTAPLVFLLFWSGGYSFAKLGLAHIEPMTMLALRYGLAALALVPFLFRRKLKWPSGARHWGALMLTGFLIQCVYFGLAYLAMKRGMNAGTTAIIMALQPILVAALSPLVTGARSGRHLWLGLVLGFLGVVIVIAGGRTLGPSPAVAVILALSALLGITLATLFEKWHGLRTDPAIGGVVQYVVGFAVLMPAAWATETMAIDWHPELIVSLAYLVIANSIISIGLYIALLQRGDATRISALLYLVPPLALFLAWAILGEVVTPAAFAGLALSAAGVYLVNRQAATQRPVKSKAPS</sequence>
<dbReference type="PANTHER" id="PTHR32322:SF2">
    <property type="entry name" value="EAMA DOMAIN-CONTAINING PROTEIN"/>
    <property type="match status" value="1"/>
</dbReference>
<comment type="subcellular location">
    <subcellularLocation>
        <location evidence="1">Membrane</location>
        <topology evidence="1">Multi-pass membrane protein</topology>
    </subcellularLocation>
</comment>
<dbReference type="RefSeq" id="WP_263741738.1">
    <property type="nucleotide sequence ID" value="NZ_JAOWKZ010000005.1"/>
</dbReference>
<evidence type="ECO:0000256" key="1">
    <source>
        <dbReference type="ARBA" id="ARBA00004141"/>
    </source>
</evidence>
<evidence type="ECO:0000256" key="5">
    <source>
        <dbReference type="ARBA" id="ARBA00023136"/>
    </source>
</evidence>
<accession>A0ABT2ZU45</accession>
<organism evidence="8 9">
    <name type="scientific">Albidovulum litorale</name>
    <dbReference type="NCBI Taxonomy" id="2984134"/>
    <lineage>
        <taxon>Bacteria</taxon>
        <taxon>Pseudomonadati</taxon>
        <taxon>Pseudomonadota</taxon>
        <taxon>Alphaproteobacteria</taxon>
        <taxon>Rhodobacterales</taxon>
        <taxon>Paracoccaceae</taxon>
        <taxon>Albidovulum</taxon>
    </lineage>
</organism>
<feature type="transmembrane region" description="Helical" evidence="6">
    <location>
        <begin position="76"/>
        <end position="98"/>
    </location>
</feature>
<keyword evidence="3 6" id="KW-0812">Transmembrane</keyword>
<feature type="transmembrane region" description="Helical" evidence="6">
    <location>
        <begin position="278"/>
        <end position="295"/>
    </location>
</feature>
<feature type="domain" description="EamA" evidence="7">
    <location>
        <begin position="22"/>
        <end position="149"/>
    </location>
</feature>
<evidence type="ECO:0000259" key="7">
    <source>
        <dbReference type="Pfam" id="PF00892"/>
    </source>
</evidence>
<keyword evidence="9" id="KW-1185">Reference proteome</keyword>
<dbReference type="Pfam" id="PF00892">
    <property type="entry name" value="EamA"/>
    <property type="match status" value="2"/>
</dbReference>
<evidence type="ECO:0000256" key="6">
    <source>
        <dbReference type="SAM" id="Phobius"/>
    </source>
</evidence>
<evidence type="ECO:0000313" key="8">
    <source>
        <dbReference type="EMBL" id="MCV2874465.1"/>
    </source>
</evidence>
<comment type="similarity">
    <text evidence="2">Belongs to the EamA transporter family.</text>
</comment>
<feature type="transmembrane region" description="Helical" evidence="6">
    <location>
        <begin position="134"/>
        <end position="152"/>
    </location>
</feature>